<protein>
    <submittedName>
        <fullName evidence="2">EAL domain-containing protein</fullName>
    </submittedName>
</protein>
<evidence type="ECO:0000313" key="2">
    <source>
        <dbReference type="EMBL" id="MDC7691766.1"/>
    </source>
</evidence>
<dbReference type="Pfam" id="PF00563">
    <property type="entry name" value="EAL"/>
    <property type="match status" value="1"/>
</dbReference>
<dbReference type="Gene3D" id="3.20.20.450">
    <property type="entry name" value="EAL domain"/>
    <property type="match status" value="1"/>
</dbReference>
<name>A0ABT5I8I4_VOGIN</name>
<sequence length="261" mass="28613">MMARLDSQQAFEQHLQRDTAQRYVARFAGCWLQSCFQPIFYRSGGVFGHEALLRVHDAAGDSVRPDRFFASLPLLQQIDADRLARVIHIRNFAASAEPGCLTLNLLPLTVVHEAGYGGNYALMLQRLQQLGIDNGRVILEVVEYEVEEGDGALSAALGAAAAAGFGIAVDDFGAMASGHGRVRALRPDIIKIDRSLLLDYMQGDNGQLAAVLQLGWEVGSRMLVEGIETEAQYRAMCGLGVELYQGFYLGRPGFLPVRREL</sequence>
<evidence type="ECO:0000259" key="1">
    <source>
        <dbReference type="PROSITE" id="PS50883"/>
    </source>
</evidence>
<proteinExistence type="predicted"/>
<comment type="caution">
    <text evidence="2">The sequence shown here is derived from an EMBL/GenBank/DDBJ whole genome shotgun (WGS) entry which is preliminary data.</text>
</comment>
<accession>A0ABT5I8I4</accession>
<feature type="domain" description="EAL" evidence="1">
    <location>
        <begin position="8"/>
        <end position="261"/>
    </location>
</feature>
<dbReference type="InterPro" id="IPR035919">
    <property type="entry name" value="EAL_sf"/>
</dbReference>
<dbReference type="EMBL" id="JAQQKY010000008">
    <property type="protein sequence ID" value="MDC7691766.1"/>
    <property type="molecule type" value="Genomic_DNA"/>
</dbReference>
<organism evidence="2 3">
    <name type="scientific">Vogesella indigofera</name>
    <name type="common">Pseudomonas indigofera</name>
    <dbReference type="NCBI Taxonomy" id="45465"/>
    <lineage>
        <taxon>Bacteria</taxon>
        <taxon>Pseudomonadati</taxon>
        <taxon>Pseudomonadota</taxon>
        <taxon>Betaproteobacteria</taxon>
        <taxon>Neisseriales</taxon>
        <taxon>Chromobacteriaceae</taxon>
        <taxon>Vogesella</taxon>
    </lineage>
</organism>
<gene>
    <name evidence="2" type="ORF">PQU93_13380</name>
</gene>
<dbReference type="PROSITE" id="PS50883">
    <property type="entry name" value="EAL"/>
    <property type="match status" value="1"/>
</dbReference>
<dbReference type="SUPFAM" id="SSF141868">
    <property type="entry name" value="EAL domain-like"/>
    <property type="match status" value="1"/>
</dbReference>
<keyword evidence="3" id="KW-1185">Reference proteome</keyword>
<reference evidence="2 3" key="1">
    <citation type="submission" date="2023-01" db="EMBL/GenBank/DDBJ databases">
        <title>Novel species of the genus Vogesella isolated from rivers.</title>
        <authorList>
            <person name="Lu H."/>
        </authorList>
    </citation>
    <scope>NUCLEOTIDE SEQUENCE [LARGE SCALE GENOMIC DNA]</scope>
    <source>
        <strain evidence="2 3">SH7W</strain>
    </source>
</reference>
<evidence type="ECO:0000313" key="3">
    <source>
        <dbReference type="Proteomes" id="UP001221566"/>
    </source>
</evidence>
<dbReference type="Proteomes" id="UP001221566">
    <property type="component" value="Unassembled WGS sequence"/>
</dbReference>
<dbReference type="SMART" id="SM00052">
    <property type="entry name" value="EAL"/>
    <property type="match status" value="1"/>
</dbReference>
<dbReference type="InterPro" id="IPR050706">
    <property type="entry name" value="Cyclic-di-GMP_PDE-like"/>
</dbReference>
<dbReference type="PANTHER" id="PTHR33121">
    <property type="entry name" value="CYCLIC DI-GMP PHOSPHODIESTERASE PDEF"/>
    <property type="match status" value="1"/>
</dbReference>
<dbReference type="PANTHER" id="PTHR33121:SF76">
    <property type="entry name" value="SIGNALING PROTEIN"/>
    <property type="match status" value="1"/>
</dbReference>
<dbReference type="RefSeq" id="WP_272803653.1">
    <property type="nucleotide sequence ID" value="NZ_JAQQKY010000008.1"/>
</dbReference>
<dbReference type="CDD" id="cd01948">
    <property type="entry name" value="EAL"/>
    <property type="match status" value="1"/>
</dbReference>
<dbReference type="InterPro" id="IPR001633">
    <property type="entry name" value="EAL_dom"/>
</dbReference>